<evidence type="ECO:0000259" key="7">
    <source>
        <dbReference type="PROSITE" id="PS50850"/>
    </source>
</evidence>
<feature type="region of interest" description="Disordered" evidence="5">
    <location>
        <begin position="1"/>
        <end position="53"/>
    </location>
</feature>
<evidence type="ECO:0000256" key="6">
    <source>
        <dbReference type="SAM" id="Phobius"/>
    </source>
</evidence>
<feature type="transmembrane region" description="Helical" evidence="6">
    <location>
        <begin position="474"/>
        <end position="494"/>
    </location>
</feature>
<dbReference type="OrthoDB" id="2585655at2759"/>
<dbReference type="SUPFAM" id="SSF103473">
    <property type="entry name" value="MFS general substrate transporter"/>
    <property type="match status" value="1"/>
</dbReference>
<dbReference type="Pfam" id="PF07690">
    <property type="entry name" value="MFS_1"/>
    <property type="match status" value="1"/>
</dbReference>
<organism evidence="8 9">
    <name type="scientific">Aspergillus candidus</name>
    <dbReference type="NCBI Taxonomy" id="41067"/>
    <lineage>
        <taxon>Eukaryota</taxon>
        <taxon>Fungi</taxon>
        <taxon>Dikarya</taxon>
        <taxon>Ascomycota</taxon>
        <taxon>Pezizomycotina</taxon>
        <taxon>Eurotiomycetes</taxon>
        <taxon>Eurotiomycetidae</taxon>
        <taxon>Eurotiales</taxon>
        <taxon>Aspergillaceae</taxon>
        <taxon>Aspergillus</taxon>
        <taxon>Aspergillus subgen. Circumdati</taxon>
    </lineage>
</organism>
<keyword evidence="2 6" id="KW-0812">Transmembrane</keyword>
<dbReference type="InterPro" id="IPR036259">
    <property type="entry name" value="MFS_trans_sf"/>
</dbReference>
<dbReference type="GO" id="GO:0022857">
    <property type="term" value="F:transmembrane transporter activity"/>
    <property type="evidence" value="ECO:0007669"/>
    <property type="project" value="InterPro"/>
</dbReference>
<evidence type="ECO:0000256" key="3">
    <source>
        <dbReference type="ARBA" id="ARBA00022989"/>
    </source>
</evidence>
<sequence length="500" mass="55451">MHQDDEHGEKLPHGPARSDGDSDHVENVSALEKSSHNAAESNPSEMPLSADRNNPLNWPQWKKDINLVMISFHAMMTNFVGAGIIPVYATFAEMFGVSIQDISYFTSIHILFTGLAPFLLHPLSSRFGRRPIWLVCTLCTAVCNIGCAKSNSYAAMLICRILGSLFISAPIALGPPVVVEMYPEHERGYKLGIWTLLVTLGPPVGPFIMGFVAQRVGWEWVYWTFAIVSGVQFVLYFFLSDETRYLGPDPSTTKSDAASLKKASWAKQSLTFRRIDPAPFAASDIWRPFLMARHMRIVLSICCHTMVFCLSAALLTVEIPQLFSERFGFDSQQVGLQFLGIIIGTVTGEIANAVFHSLLNARTVKSGRAHMKLSWYISTSYIGFACMVVGLVVFCVQLDRTTPMHYSVVPIVGIGIAGFGNQVVANFLINYAMQFDPEHAALTSVLLGFIRQTWCFIGPFWFPPMFETLGLNGSAGLLVGLLVVSVLPLIWMQWRYGQDV</sequence>
<evidence type="ECO:0000313" key="8">
    <source>
        <dbReference type="EMBL" id="PLB39301.1"/>
    </source>
</evidence>
<feature type="transmembrane region" description="Helical" evidence="6">
    <location>
        <begin position="337"/>
        <end position="361"/>
    </location>
</feature>
<keyword evidence="9" id="KW-1185">Reference proteome</keyword>
<dbReference type="Proteomes" id="UP000234585">
    <property type="component" value="Unassembled WGS sequence"/>
</dbReference>
<dbReference type="Gene3D" id="1.20.1250.20">
    <property type="entry name" value="MFS general substrate transporter like domains"/>
    <property type="match status" value="1"/>
</dbReference>
<feature type="transmembrane region" description="Helical" evidence="6">
    <location>
        <begin position="102"/>
        <end position="120"/>
    </location>
</feature>
<evidence type="ECO:0000256" key="1">
    <source>
        <dbReference type="ARBA" id="ARBA00004141"/>
    </source>
</evidence>
<feature type="transmembrane region" description="Helical" evidence="6">
    <location>
        <begin position="67"/>
        <end position="90"/>
    </location>
</feature>
<keyword evidence="3 6" id="KW-1133">Transmembrane helix</keyword>
<evidence type="ECO:0000256" key="5">
    <source>
        <dbReference type="SAM" id="MobiDB-lite"/>
    </source>
</evidence>
<feature type="transmembrane region" description="Helical" evidence="6">
    <location>
        <begin position="154"/>
        <end position="179"/>
    </location>
</feature>
<dbReference type="GeneID" id="36522120"/>
<feature type="transmembrane region" description="Helical" evidence="6">
    <location>
        <begin position="441"/>
        <end position="462"/>
    </location>
</feature>
<comment type="subcellular location">
    <subcellularLocation>
        <location evidence="1">Membrane</location>
        <topology evidence="1">Multi-pass membrane protein</topology>
    </subcellularLocation>
</comment>
<dbReference type="PANTHER" id="PTHR23502">
    <property type="entry name" value="MAJOR FACILITATOR SUPERFAMILY"/>
    <property type="match status" value="1"/>
</dbReference>
<evidence type="ECO:0000256" key="2">
    <source>
        <dbReference type="ARBA" id="ARBA00022692"/>
    </source>
</evidence>
<evidence type="ECO:0000313" key="9">
    <source>
        <dbReference type="Proteomes" id="UP000234585"/>
    </source>
</evidence>
<accession>A0A2I2FF96</accession>
<name>A0A2I2FF96_ASPCN</name>
<protein>
    <submittedName>
        <fullName evidence="8">MFS general substrate transporter</fullName>
    </submittedName>
</protein>
<evidence type="ECO:0000256" key="4">
    <source>
        <dbReference type="ARBA" id="ARBA00023136"/>
    </source>
</evidence>
<dbReference type="PANTHER" id="PTHR23502:SF2">
    <property type="entry name" value="TRANSPORTER, PUTATIVE (AFU_ORTHOLOGUE AFUA_2G08910)-RELATED"/>
    <property type="match status" value="1"/>
</dbReference>
<feature type="transmembrane region" description="Helical" evidence="6">
    <location>
        <begin position="297"/>
        <end position="317"/>
    </location>
</feature>
<reference evidence="8 9" key="1">
    <citation type="submission" date="2017-12" db="EMBL/GenBank/DDBJ databases">
        <authorList>
            <consortium name="DOE Joint Genome Institute"/>
            <person name="Haridas S."/>
            <person name="Kjaerbolling I."/>
            <person name="Vesth T.C."/>
            <person name="Frisvad J.C."/>
            <person name="Nybo J.L."/>
            <person name="Theobald S."/>
            <person name="Kuo A."/>
            <person name="Bowyer P."/>
            <person name="Matsuda Y."/>
            <person name="Mondo S."/>
            <person name="Lyhne E.K."/>
            <person name="Kogle M.E."/>
            <person name="Clum A."/>
            <person name="Lipzen A."/>
            <person name="Salamov A."/>
            <person name="Ngan C.Y."/>
            <person name="Daum C."/>
            <person name="Chiniquy J."/>
            <person name="Barry K."/>
            <person name="LaButti K."/>
            <person name="Simmons B.A."/>
            <person name="Magnuson J.K."/>
            <person name="Mortensen U.H."/>
            <person name="Larsen T.O."/>
            <person name="Grigoriev I.V."/>
            <person name="Baker S.E."/>
            <person name="Andersen M.R."/>
            <person name="Nordberg H.P."/>
            <person name="Cantor M.N."/>
            <person name="Hua S.X."/>
        </authorList>
    </citation>
    <scope>NUCLEOTIDE SEQUENCE [LARGE SCALE GENOMIC DNA]</scope>
    <source>
        <strain evidence="8 9">CBS 102.13</strain>
    </source>
</reference>
<dbReference type="AlphaFoldDB" id="A0A2I2FF96"/>
<gene>
    <name evidence="8" type="ORF">BDW47DRAFT_116650</name>
</gene>
<proteinExistence type="predicted"/>
<feature type="transmembrane region" description="Helical" evidence="6">
    <location>
        <begin position="406"/>
        <end position="429"/>
    </location>
</feature>
<dbReference type="PROSITE" id="PS50850">
    <property type="entry name" value="MFS"/>
    <property type="match status" value="1"/>
</dbReference>
<dbReference type="GO" id="GO:0005886">
    <property type="term" value="C:plasma membrane"/>
    <property type="evidence" value="ECO:0007669"/>
    <property type="project" value="TreeGrafter"/>
</dbReference>
<dbReference type="RefSeq" id="XP_024673313.1">
    <property type="nucleotide sequence ID" value="XM_024814960.1"/>
</dbReference>
<dbReference type="STRING" id="41067.A0A2I2FF96"/>
<feature type="compositionally biased region" description="Basic and acidic residues" evidence="5">
    <location>
        <begin position="1"/>
        <end position="26"/>
    </location>
</feature>
<dbReference type="InterPro" id="IPR011701">
    <property type="entry name" value="MFS"/>
</dbReference>
<keyword evidence="4 6" id="KW-0472">Membrane</keyword>
<feature type="transmembrane region" description="Helical" evidence="6">
    <location>
        <begin position="220"/>
        <end position="239"/>
    </location>
</feature>
<feature type="transmembrane region" description="Helical" evidence="6">
    <location>
        <begin position="132"/>
        <end position="148"/>
    </location>
</feature>
<feature type="transmembrane region" description="Helical" evidence="6">
    <location>
        <begin position="191"/>
        <end position="214"/>
    </location>
</feature>
<dbReference type="InterPro" id="IPR020846">
    <property type="entry name" value="MFS_dom"/>
</dbReference>
<dbReference type="EMBL" id="KZ559130">
    <property type="protein sequence ID" value="PLB39301.1"/>
    <property type="molecule type" value="Genomic_DNA"/>
</dbReference>
<feature type="domain" description="Major facilitator superfamily (MFS) profile" evidence="7">
    <location>
        <begin position="66"/>
        <end position="497"/>
    </location>
</feature>
<feature type="transmembrane region" description="Helical" evidence="6">
    <location>
        <begin position="373"/>
        <end position="394"/>
    </location>
</feature>